<feature type="compositionally biased region" description="Polar residues" evidence="1">
    <location>
        <begin position="1"/>
        <end position="10"/>
    </location>
</feature>
<dbReference type="AlphaFoldDB" id="A0A202E5N9"/>
<comment type="caution">
    <text evidence="2">The sequence shown here is derived from an EMBL/GenBank/DDBJ whole genome shotgun (WGS) entry which is preliminary data.</text>
</comment>
<evidence type="ECO:0000256" key="1">
    <source>
        <dbReference type="SAM" id="MobiDB-lite"/>
    </source>
</evidence>
<organism evidence="2 3">
    <name type="scientific">Natronolimnobius baerhuensis</name>
    <dbReference type="NCBI Taxonomy" id="253108"/>
    <lineage>
        <taxon>Archaea</taxon>
        <taxon>Methanobacteriati</taxon>
        <taxon>Methanobacteriota</taxon>
        <taxon>Stenosarchaea group</taxon>
        <taxon>Halobacteria</taxon>
        <taxon>Halobacteriales</taxon>
        <taxon>Natrialbaceae</taxon>
        <taxon>Natronolimnobius</taxon>
    </lineage>
</organism>
<feature type="region of interest" description="Disordered" evidence="1">
    <location>
        <begin position="1"/>
        <end position="31"/>
    </location>
</feature>
<gene>
    <name evidence="2" type="ORF">B2G88_17485</name>
</gene>
<dbReference type="OrthoDB" id="202662at2157"/>
<name>A0A202E5N9_9EURY</name>
<accession>A0A202E5N9</accession>
<sequence>MTTHRWTSSTRLKRHDTGEVIPPGETFEPTESELRAYGNQIEQIEEDAGDVADTEPNDGSEDVTFDEDAWFADHDGYQDRIETVESGVVDDVLEEIKDVERSEKVIEAAKARRDDPED</sequence>
<dbReference type="Proteomes" id="UP000196084">
    <property type="component" value="Unassembled WGS sequence"/>
</dbReference>
<protein>
    <submittedName>
        <fullName evidence="2">Uncharacterized protein</fullName>
    </submittedName>
</protein>
<dbReference type="RefSeq" id="WP_054862431.1">
    <property type="nucleotide sequence ID" value="NZ_MWPH01000004.1"/>
</dbReference>
<reference evidence="2 3" key="1">
    <citation type="submission" date="2017-02" db="EMBL/GenBank/DDBJ databases">
        <title>Natronthermophilus aegyptiacus gen. nov.,sp. nov., an aerobic, extremely halophilic alkalithermophilic archaeon isolated from the athalassohaline Wadi An Natrun, Egypt.</title>
        <authorList>
            <person name="Zhao B."/>
        </authorList>
    </citation>
    <scope>NUCLEOTIDE SEQUENCE [LARGE SCALE GENOMIC DNA]</scope>
    <source>
        <strain evidence="2 3">CGMCC 1.3597</strain>
    </source>
</reference>
<evidence type="ECO:0000313" key="3">
    <source>
        <dbReference type="Proteomes" id="UP000196084"/>
    </source>
</evidence>
<keyword evidence="3" id="KW-1185">Reference proteome</keyword>
<evidence type="ECO:0000313" key="2">
    <source>
        <dbReference type="EMBL" id="OVE83200.1"/>
    </source>
</evidence>
<dbReference type="EMBL" id="MWPH01000004">
    <property type="protein sequence ID" value="OVE83200.1"/>
    <property type="molecule type" value="Genomic_DNA"/>
</dbReference>
<proteinExistence type="predicted"/>